<dbReference type="Ensembl" id="ENSAMXT00000033314.1">
    <property type="protein sequence ID" value="ENSAMXP00000027884.1"/>
    <property type="gene ID" value="ENSAMXG00000033121.1"/>
</dbReference>
<dbReference type="GeneTree" id="ENSGT00980000199207"/>
<feature type="compositionally biased region" description="Basic and acidic residues" evidence="1">
    <location>
        <begin position="128"/>
        <end position="156"/>
    </location>
</feature>
<reference evidence="2" key="3">
    <citation type="submission" date="2025-08" db="UniProtKB">
        <authorList>
            <consortium name="Ensembl"/>
        </authorList>
    </citation>
    <scope>IDENTIFICATION</scope>
</reference>
<dbReference type="Proteomes" id="UP000018467">
    <property type="component" value="Unassembled WGS sequence"/>
</dbReference>
<dbReference type="AlphaFoldDB" id="A0A3B1IF42"/>
<sequence>MGTTPSQTRPKMLKQDRPVNQAYGGPKPGSAPSTLRILSSSQRKCEKDGNFNFLGQDDSTLTGDENRNQMRPRALGLLGRDAPISANHYGPGPLSPLSRLPCWSPLEPLPEIESGDDTGGRVPPDGAEEGKIDEEMRRVSDDEKEKSKELVKGREQEQEEQDEDEEGEEGIYWDDSDEEFEFSYRSGSSSPLSIGSGDVAGGDSLNSIWDRVCVGGSNGESVEVTTNPDEKQKQEEDKEKNKEAGVRRKSRGSSSMLEEASSDTDSDPSSELPDLMEAVWTLQDRERFKAQEMEKHQAQLTMYRRLALIRWVRTLQGRVQEQQNRLQSSFDIILTHRKELLRMGAAAASQ</sequence>
<feature type="compositionally biased region" description="Low complexity" evidence="1">
    <location>
        <begin position="90"/>
        <end position="101"/>
    </location>
</feature>
<feature type="region of interest" description="Disordered" evidence="1">
    <location>
        <begin position="47"/>
        <end position="272"/>
    </location>
</feature>
<feature type="region of interest" description="Disordered" evidence="1">
    <location>
        <begin position="1"/>
        <end position="34"/>
    </location>
</feature>
<dbReference type="Pfam" id="PF15546">
    <property type="entry name" value="DUF4653"/>
    <property type="match status" value="1"/>
</dbReference>
<keyword evidence="3" id="KW-1185">Reference proteome</keyword>
<dbReference type="PANTHER" id="PTHR35673:SF1">
    <property type="entry name" value="UPF0500 PROTEIN C1ORF216"/>
    <property type="match status" value="1"/>
</dbReference>
<feature type="compositionally biased region" description="Low complexity" evidence="1">
    <location>
        <begin position="183"/>
        <end position="197"/>
    </location>
</feature>
<dbReference type="InterPro" id="IPR027812">
    <property type="entry name" value="DUF4653"/>
</dbReference>
<dbReference type="InParanoid" id="A0A3B1IF42"/>
<evidence type="ECO:0000313" key="2">
    <source>
        <dbReference type="Ensembl" id="ENSAMXP00000027884.1"/>
    </source>
</evidence>
<reference evidence="3" key="1">
    <citation type="submission" date="2013-03" db="EMBL/GenBank/DDBJ databases">
        <authorList>
            <person name="Jeffery W."/>
            <person name="Warren W."/>
            <person name="Wilson R.K."/>
        </authorList>
    </citation>
    <scope>NUCLEOTIDE SEQUENCE</scope>
    <source>
        <strain evidence="3">female</strain>
    </source>
</reference>
<accession>A0A3B1IF42</accession>
<dbReference type="PANTHER" id="PTHR35673">
    <property type="entry name" value="UPF0500 PROTEIN C1ORF216"/>
    <property type="match status" value="1"/>
</dbReference>
<proteinExistence type="predicted"/>
<feature type="compositionally biased region" description="Basic and acidic residues" evidence="1">
    <location>
        <begin position="228"/>
        <end position="246"/>
    </location>
</feature>
<organism evidence="2 3">
    <name type="scientific">Astyanax mexicanus</name>
    <name type="common">Blind cave fish</name>
    <name type="synonym">Astyanax fasciatus mexicanus</name>
    <dbReference type="NCBI Taxonomy" id="7994"/>
    <lineage>
        <taxon>Eukaryota</taxon>
        <taxon>Metazoa</taxon>
        <taxon>Chordata</taxon>
        <taxon>Craniata</taxon>
        <taxon>Vertebrata</taxon>
        <taxon>Euteleostomi</taxon>
        <taxon>Actinopterygii</taxon>
        <taxon>Neopterygii</taxon>
        <taxon>Teleostei</taxon>
        <taxon>Ostariophysi</taxon>
        <taxon>Characiformes</taxon>
        <taxon>Characoidei</taxon>
        <taxon>Acestrorhamphidae</taxon>
        <taxon>Acestrorhamphinae</taxon>
        <taxon>Astyanax</taxon>
    </lineage>
</organism>
<dbReference type="GeneID" id="103045847"/>
<name>A0A3B1IF42_ASTMX</name>
<protein>
    <submittedName>
        <fullName evidence="2">Uncharacterized protein</fullName>
    </submittedName>
</protein>
<feature type="compositionally biased region" description="Acidic residues" evidence="1">
    <location>
        <begin position="157"/>
        <end position="181"/>
    </location>
</feature>
<dbReference type="RefSeq" id="XP_049331438.1">
    <property type="nucleotide sequence ID" value="XM_049475481.1"/>
</dbReference>
<evidence type="ECO:0000256" key="1">
    <source>
        <dbReference type="SAM" id="MobiDB-lite"/>
    </source>
</evidence>
<reference evidence="3" key="2">
    <citation type="journal article" date="2014" name="Nat. Commun.">
        <title>The cavefish genome reveals candidate genes for eye loss.</title>
        <authorList>
            <person name="McGaugh S.E."/>
            <person name="Gross J.B."/>
            <person name="Aken B."/>
            <person name="Blin M."/>
            <person name="Borowsky R."/>
            <person name="Chalopin D."/>
            <person name="Hinaux H."/>
            <person name="Jeffery W.R."/>
            <person name="Keene A."/>
            <person name="Ma L."/>
            <person name="Minx P."/>
            <person name="Murphy D."/>
            <person name="O'Quin K.E."/>
            <person name="Retaux S."/>
            <person name="Rohner N."/>
            <person name="Searle S.M."/>
            <person name="Stahl B.A."/>
            <person name="Tabin C."/>
            <person name="Volff J.N."/>
            <person name="Yoshizawa M."/>
            <person name="Warren W.C."/>
        </authorList>
    </citation>
    <scope>NUCLEOTIDE SEQUENCE [LARGE SCALE GENOMIC DNA]</scope>
    <source>
        <strain evidence="3">female</strain>
    </source>
</reference>
<reference evidence="2" key="4">
    <citation type="submission" date="2025-09" db="UniProtKB">
        <authorList>
            <consortium name="Ensembl"/>
        </authorList>
    </citation>
    <scope>IDENTIFICATION</scope>
</reference>
<dbReference type="Bgee" id="ENSAMXG00000033121">
    <property type="expression patterns" value="Expressed in brain and 14 other cell types or tissues"/>
</dbReference>
<evidence type="ECO:0000313" key="3">
    <source>
        <dbReference type="Proteomes" id="UP000018467"/>
    </source>
</evidence>